<name>A0ABU0DI64_9HYPH</name>
<evidence type="ECO:0000313" key="4">
    <source>
        <dbReference type="Proteomes" id="UP001238467"/>
    </source>
</evidence>
<dbReference type="RefSeq" id="WP_307060818.1">
    <property type="nucleotide sequence ID" value="NZ_JAUSUH010000005.1"/>
</dbReference>
<dbReference type="NCBIfam" id="TIGR00035">
    <property type="entry name" value="asp_race"/>
    <property type="match status" value="1"/>
</dbReference>
<dbReference type="InterPro" id="IPR004380">
    <property type="entry name" value="Asp_race"/>
</dbReference>
<dbReference type="SUPFAM" id="SSF53681">
    <property type="entry name" value="Aspartate/glutamate racemase"/>
    <property type="match status" value="2"/>
</dbReference>
<evidence type="ECO:0000313" key="3">
    <source>
        <dbReference type="EMBL" id="MDQ0348123.1"/>
    </source>
</evidence>
<dbReference type="InterPro" id="IPR015942">
    <property type="entry name" value="Asp/Glu/hydantoin_racemase"/>
</dbReference>
<dbReference type="Gene3D" id="3.40.50.1860">
    <property type="match status" value="2"/>
</dbReference>
<gene>
    <name evidence="3" type="ORF">J2S76_002552</name>
</gene>
<dbReference type="EC" id="5.1.1.13" evidence="3"/>
<dbReference type="GO" id="GO:0047689">
    <property type="term" value="F:aspartate racemase activity"/>
    <property type="evidence" value="ECO:0007669"/>
    <property type="project" value="UniProtKB-EC"/>
</dbReference>
<keyword evidence="2 3" id="KW-0413">Isomerase</keyword>
<dbReference type="InterPro" id="IPR001920">
    <property type="entry name" value="Asp/Glu_race"/>
</dbReference>
<evidence type="ECO:0000256" key="1">
    <source>
        <dbReference type="ARBA" id="ARBA00007847"/>
    </source>
</evidence>
<evidence type="ECO:0000256" key="2">
    <source>
        <dbReference type="ARBA" id="ARBA00023235"/>
    </source>
</evidence>
<comment type="caution">
    <text evidence="3">The sequence shown here is derived from an EMBL/GenBank/DDBJ whole genome shotgun (WGS) entry which is preliminary data.</text>
</comment>
<comment type="similarity">
    <text evidence="1">Belongs to the aspartate/glutamate racemases family.</text>
</comment>
<accession>A0ABU0DI64</accession>
<keyword evidence="4" id="KW-1185">Reference proteome</keyword>
<dbReference type="EMBL" id="JAUSUH010000005">
    <property type="protein sequence ID" value="MDQ0348123.1"/>
    <property type="molecule type" value="Genomic_DNA"/>
</dbReference>
<organism evidence="3 4">
    <name type="scientific">Ancylobacter vacuolatus</name>
    <dbReference type="NCBI Taxonomy" id="223389"/>
    <lineage>
        <taxon>Bacteria</taxon>
        <taxon>Pseudomonadati</taxon>
        <taxon>Pseudomonadota</taxon>
        <taxon>Alphaproteobacteria</taxon>
        <taxon>Hyphomicrobiales</taxon>
        <taxon>Xanthobacteraceae</taxon>
        <taxon>Ancylobacter</taxon>
    </lineage>
</organism>
<protein>
    <submittedName>
        <fullName evidence="3">Aspartate racemase</fullName>
        <ecNumber evidence="3">5.1.1.13</ecNumber>
    </submittedName>
</protein>
<sequence length="232" mass="24002">MPRRVGILGGMGPQATVLLMSRIIAAVPAADDRDHVPLIVDQNPQVPSRIARLIEGTGEDPAPVLVAMARRLEAAGVEALAIPCNTAHHFAPAITAAVGIPFLDMVALSVAHAVRLAGSGGRVGVIASPALRRIGLFDGKLARAGLTAVYPEDEDALLGAIRRIKAGGVDAGSRDVFRRASAQLLTAGVTTQMIACTEFSLMADSAEQGAKAFDTLDVLVGAIVDFSLARDV</sequence>
<proteinExistence type="inferred from homology"/>
<reference evidence="3 4" key="1">
    <citation type="submission" date="2023-07" db="EMBL/GenBank/DDBJ databases">
        <title>Genomic Encyclopedia of Type Strains, Phase IV (KMG-IV): sequencing the most valuable type-strain genomes for metagenomic binning, comparative biology and taxonomic classification.</title>
        <authorList>
            <person name="Goeker M."/>
        </authorList>
    </citation>
    <scope>NUCLEOTIDE SEQUENCE [LARGE SCALE GENOMIC DNA]</scope>
    <source>
        <strain evidence="3 4">DSM 1277</strain>
    </source>
</reference>
<dbReference type="PANTHER" id="PTHR21198:SF7">
    <property type="entry name" value="ASPARTATE-GLUTAMATE RACEMASE FAMILY"/>
    <property type="match status" value="1"/>
</dbReference>
<dbReference type="Pfam" id="PF01177">
    <property type="entry name" value="Asp_Glu_race"/>
    <property type="match status" value="1"/>
</dbReference>
<dbReference type="PANTHER" id="PTHR21198">
    <property type="entry name" value="GLUTAMATE RACEMASE"/>
    <property type="match status" value="1"/>
</dbReference>
<dbReference type="Proteomes" id="UP001238467">
    <property type="component" value="Unassembled WGS sequence"/>
</dbReference>